<evidence type="ECO:0000313" key="3">
    <source>
        <dbReference type="Proteomes" id="UP000611500"/>
    </source>
</evidence>
<feature type="transmembrane region" description="Helical" evidence="1">
    <location>
        <begin position="53"/>
        <end position="78"/>
    </location>
</feature>
<dbReference type="Pfam" id="PF07330">
    <property type="entry name" value="DUF1467"/>
    <property type="match status" value="1"/>
</dbReference>
<keyword evidence="1" id="KW-1133">Transmembrane helix</keyword>
<dbReference type="AlphaFoldDB" id="A0A8J3H989"/>
<reference evidence="2" key="2">
    <citation type="submission" date="2020-09" db="EMBL/GenBank/DDBJ databases">
        <authorList>
            <person name="Sun Q."/>
            <person name="Zhou Y."/>
        </authorList>
    </citation>
    <scope>NUCLEOTIDE SEQUENCE</scope>
    <source>
        <strain evidence="2">CGMCC 1.7081</strain>
    </source>
</reference>
<accession>A0A8J3H989</accession>
<dbReference type="InterPro" id="IPR009935">
    <property type="entry name" value="DUF1467"/>
</dbReference>
<keyword evidence="1" id="KW-0812">Transmembrane</keyword>
<gene>
    <name evidence="2" type="ORF">GCM10010961_38950</name>
</gene>
<organism evidence="2 3">
    <name type="scientific">Pseudodonghicola xiamenensis</name>
    <dbReference type="NCBI Taxonomy" id="337702"/>
    <lineage>
        <taxon>Bacteria</taxon>
        <taxon>Pseudomonadati</taxon>
        <taxon>Pseudomonadota</taxon>
        <taxon>Alphaproteobacteria</taxon>
        <taxon>Rhodobacterales</taxon>
        <taxon>Paracoccaceae</taxon>
        <taxon>Pseudodonghicola</taxon>
    </lineage>
</organism>
<sequence>MSITSAIVLYAVLWFMTFFIALPIRLKTQGDMGEIVPGTHAGAPEHHYLKKKAVITTVVAAALWVLVAWVISTGLITLRDIDWMHRLPSGQ</sequence>
<dbReference type="Proteomes" id="UP000611500">
    <property type="component" value="Unassembled WGS sequence"/>
</dbReference>
<protein>
    <submittedName>
        <fullName evidence="2">Uncharacterized protein</fullName>
    </submittedName>
</protein>
<proteinExistence type="predicted"/>
<reference evidence="2" key="1">
    <citation type="journal article" date="2014" name="Int. J. Syst. Evol. Microbiol.">
        <title>Complete genome sequence of Corynebacterium casei LMG S-19264T (=DSM 44701T), isolated from a smear-ripened cheese.</title>
        <authorList>
            <consortium name="US DOE Joint Genome Institute (JGI-PGF)"/>
            <person name="Walter F."/>
            <person name="Albersmeier A."/>
            <person name="Kalinowski J."/>
            <person name="Ruckert C."/>
        </authorList>
    </citation>
    <scope>NUCLEOTIDE SEQUENCE</scope>
    <source>
        <strain evidence="2">CGMCC 1.7081</strain>
    </source>
</reference>
<feature type="transmembrane region" description="Helical" evidence="1">
    <location>
        <begin position="7"/>
        <end position="26"/>
    </location>
</feature>
<evidence type="ECO:0000313" key="2">
    <source>
        <dbReference type="EMBL" id="GHH01615.1"/>
    </source>
</evidence>
<name>A0A8J3H989_9RHOB</name>
<keyword evidence="1" id="KW-0472">Membrane</keyword>
<keyword evidence="3" id="KW-1185">Reference proteome</keyword>
<dbReference type="RefSeq" id="WP_028094979.1">
    <property type="nucleotide sequence ID" value="NZ_BNAP01000030.1"/>
</dbReference>
<dbReference type="EMBL" id="BNAP01000030">
    <property type="protein sequence ID" value="GHH01615.1"/>
    <property type="molecule type" value="Genomic_DNA"/>
</dbReference>
<evidence type="ECO:0000256" key="1">
    <source>
        <dbReference type="SAM" id="Phobius"/>
    </source>
</evidence>
<comment type="caution">
    <text evidence="2">The sequence shown here is derived from an EMBL/GenBank/DDBJ whole genome shotgun (WGS) entry which is preliminary data.</text>
</comment>